<evidence type="ECO:0000259" key="1">
    <source>
        <dbReference type="Pfam" id="PF05598"/>
    </source>
</evidence>
<protein>
    <recommendedName>
        <fullName evidence="1">Transposase InsH N-terminal domain-containing protein</fullName>
    </recommendedName>
</protein>
<dbReference type="Proteomes" id="UP000199249">
    <property type="component" value="Unassembled WGS sequence"/>
</dbReference>
<organism evidence="2 3">
    <name type="scientific">Hymenobacter psychrophilus</name>
    <dbReference type="NCBI Taxonomy" id="651662"/>
    <lineage>
        <taxon>Bacteria</taxon>
        <taxon>Pseudomonadati</taxon>
        <taxon>Bacteroidota</taxon>
        <taxon>Cytophagia</taxon>
        <taxon>Cytophagales</taxon>
        <taxon>Hymenobacteraceae</taxon>
        <taxon>Hymenobacter</taxon>
    </lineage>
</organism>
<evidence type="ECO:0000313" key="2">
    <source>
        <dbReference type="EMBL" id="SDY80819.1"/>
    </source>
</evidence>
<reference evidence="3" key="1">
    <citation type="submission" date="2016-10" db="EMBL/GenBank/DDBJ databases">
        <authorList>
            <person name="Varghese N."/>
            <person name="Submissions S."/>
        </authorList>
    </citation>
    <scope>NUCLEOTIDE SEQUENCE [LARGE SCALE GENOMIC DNA]</scope>
    <source>
        <strain evidence="3">CGMCC 1.8975</strain>
    </source>
</reference>
<dbReference type="InterPro" id="IPR008490">
    <property type="entry name" value="Transposase_InsH_N"/>
</dbReference>
<name>A0A1H3MXZ3_9BACT</name>
<sequence>MQGKKQYFDKEVTSFRLSEWIPPHNLYHRLAELVYSTFLYEQTRALCSHTGHPSLDPVVFIKLVLVGRLENLVS</sequence>
<proteinExistence type="predicted"/>
<accession>A0A1H3MXZ3</accession>
<keyword evidence="3" id="KW-1185">Reference proteome</keyword>
<dbReference type="STRING" id="651662.SAMN04488069_11431"/>
<evidence type="ECO:0000313" key="3">
    <source>
        <dbReference type="Proteomes" id="UP000199249"/>
    </source>
</evidence>
<gene>
    <name evidence="2" type="ORF">SAMN04488069_11431</name>
</gene>
<dbReference type="Pfam" id="PF05598">
    <property type="entry name" value="DUF772"/>
    <property type="match status" value="1"/>
</dbReference>
<dbReference type="EMBL" id="FNOV01000014">
    <property type="protein sequence ID" value="SDY80819.1"/>
    <property type="molecule type" value="Genomic_DNA"/>
</dbReference>
<dbReference type="AlphaFoldDB" id="A0A1H3MXZ3"/>
<feature type="domain" description="Transposase InsH N-terminal" evidence="1">
    <location>
        <begin position="16"/>
        <end position="74"/>
    </location>
</feature>